<organism evidence="10 11">
    <name type="scientific">Paenibacillus chitinolyticus</name>
    <dbReference type="NCBI Taxonomy" id="79263"/>
    <lineage>
        <taxon>Bacteria</taxon>
        <taxon>Bacillati</taxon>
        <taxon>Bacillota</taxon>
        <taxon>Bacilli</taxon>
        <taxon>Bacillales</taxon>
        <taxon>Paenibacillaceae</taxon>
        <taxon>Paenibacillus</taxon>
    </lineage>
</organism>
<comment type="function">
    <text evidence="8">Probably functions as a manganese efflux pump.</text>
</comment>
<feature type="transmembrane region" description="Helical" evidence="8">
    <location>
        <begin position="172"/>
        <end position="189"/>
    </location>
</feature>
<keyword evidence="3 8" id="KW-0812">Transmembrane</keyword>
<keyword evidence="1 8" id="KW-0813">Transport</keyword>
<dbReference type="RefSeq" id="WP_042233910.1">
    <property type="nucleotide sequence ID" value="NZ_CP026520.1"/>
</dbReference>
<keyword evidence="4 8" id="KW-1133">Transmembrane helix</keyword>
<comment type="similarity">
    <text evidence="8">Belongs to the MntP (TC 9.B.29) family.</text>
</comment>
<keyword evidence="6 8" id="KW-0472">Membrane</keyword>
<evidence type="ECO:0000256" key="5">
    <source>
        <dbReference type="ARBA" id="ARBA00023065"/>
    </source>
</evidence>
<feature type="transmembrane region" description="Helical" evidence="8">
    <location>
        <begin position="74"/>
        <end position="99"/>
    </location>
</feature>
<keyword evidence="7 8" id="KW-0464">Manganese</keyword>
<keyword evidence="5 8" id="KW-0406">Ion transport</keyword>
<dbReference type="EMBL" id="CP026520">
    <property type="protein sequence ID" value="QAV16597.1"/>
    <property type="molecule type" value="Genomic_DNA"/>
</dbReference>
<accession>A0A410WQM7</accession>
<sequence>MAALAGVSSFVWGQLVTIFIMAIALGFDAFSLGIGIGMRGIRLLHILKISIVIGLFHILMPLLGMYAGHYLGNLLGQVAVAAGGGLLILLGSHMIYSSFRGEDNPAFDHRTFWGMTLFALSVSVDSFSVGVSLGIFATDVVLTVLLFGLLGGGMSILGLMLGRHVGSWIGEYGEALGGVILLLFGLRFLL</sequence>
<name>A0A410WQM7_9BACL</name>
<dbReference type="PANTHER" id="PTHR35529:SF1">
    <property type="entry name" value="MANGANESE EFFLUX PUMP MNTP-RELATED"/>
    <property type="match status" value="1"/>
</dbReference>
<evidence type="ECO:0000256" key="6">
    <source>
        <dbReference type="ARBA" id="ARBA00023136"/>
    </source>
</evidence>
<feature type="transmembrane region" description="Helical" evidence="8">
    <location>
        <begin position="111"/>
        <end position="135"/>
    </location>
</feature>
<dbReference type="GeneID" id="95373657"/>
<dbReference type="HAMAP" id="MF_01521">
    <property type="entry name" value="MntP_pump"/>
    <property type="match status" value="1"/>
</dbReference>
<dbReference type="InterPro" id="IPR022929">
    <property type="entry name" value="Put_MntP"/>
</dbReference>
<reference evidence="10 11" key="1">
    <citation type="submission" date="2018-01" db="EMBL/GenBank/DDBJ databases">
        <title>The whole genome sequencing and assembly of Paenibacillus chitinolyticus KCCM 41400 strain.</title>
        <authorList>
            <person name="Kim J.-Y."/>
            <person name="Park M.-K."/>
            <person name="Lee Y.-J."/>
            <person name="Yi H."/>
            <person name="Bahn Y.-S."/>
            <person name="Kim J.F."/>
            <person name="Lee D.-W."/>
        </authorList>
    </citation>
    <scope>NUCLEOTIDE SEQUENCE [LARGE SCALE GENOMIC DNA]</scope>
    <source>
        <strain evidence="10 11">KCCM 41400</strain>
    </source>
</reference>
<dbReference type="AlphaFoldDB" id="A0A410WQM7"/>
<dbReference type="InterPro" id="IPR003810">
    <property type="entry name" value="Mntp/YtaF"/>
</dbReference>
<gene>
    <name evidence="8" type="primary">mntP</name>
    <name evidence="9" type="ORF">M5X16_10030</name>
    <name evidence="10" type="ORF">PC41400_02360</name>
</gene>
<dbReference type="Proteomes" id="UP001527202">
    <property type="component" value="Unassembled WGS sequence"/>
</dbReference>
<comment type="subcellular location">
    <subcellularLocation>
        <location evidence="8">Cell membrane</location>
        <topology evidence="8">Multi-pass membrane protein</topology>
    </subcellularLocation>
</comment>
<feature type="transmembrane region" description="Helical" evidence="8">
    <location>
        <begin position="46"/>
        <end position="68"/>
    </location>
</feature>
<keyword evidence="12" id="KW-1185">Reference proteome</keyword>
<dbReference type="GO" id="GO:0005886">
    <property type="term" value="C:plasma membrane"/>
    <property type="evidence" value="ECO:0007669"/>
    <property type="project" value="UniProtKB-SubCell"/>
</dbReference>
<evidence type="ECO:0000256" key="1">
    <source>
        <dbReference type="ARBA" id="ARBA00022448"/>
    </source>
</evidence>
<feature type="transmembrane region" description="Helical" evidence="8">
    <location>
        <begin position="12"/>
        <end position="34"/>
    </location>
</feature>
<protein>
    <recommendedName>
        <fullName evidence="8">Putative manganese efflux pump MntP</fullName>
    </recommendedName>
</protein>
<evidence type="ECO:0000256" key="7">
    <source>
        <dbReference type="ARBA" id="ARBA00023211"/>
    </source>
</evidence>
<dbReference type="PANTHER" id="PTHR35529">
    <property type="entry name" value="MANGANESE EFFLUX PUMP MNTP-RELATED"/>
    <property type="match status" value="1"/>
</dbReference>
<evidence type="ECO:0000313" key="10">
    <source>
        <dbReference type="EMBL" id="QAV16597.1"/>
    </source>
</evidence>
<dbReference type="EMBL" id="JAMDMJ010000010">
    <property type="protein sequence ID" value="MCY9596114.1"/>
    <property type="molecule type" value="Genomic_DNA"/>
</dbReference>
<dbReference type="OrthoDB" id="1679700at2"/>
<evidence type="ECO:0000256" key="3">
    <source>
        <dbReference type="ARBA" id="ARBA00022692"/>
    </source>
</evidence>
<keyword evidence="2 8" id="KW-1003">Cell membrane</keyword>
<dbReference type="KEGG" id="pchi:PC41400_02360"/>
<evidence type="ECO:0000313" key="11">
    <source>
        <dbReference type="Proteomes" id="UP000288943"/>
    </source>
</evidence>
<dbReference type="GO" id="GO:0005384">
    <property type="term" value="F:manganese ion transmembrane transporter activity"/>
    <property type="evidence" value="ECO:0007669"/>
    <property type="project" value="UniProtKB-UniRule"/>
</dbReference>
<evidence type="ECO:0000313" key="9">
    <source>
        <dbReference type="EMBL" id="MCY9596114.1"/>
    </source>
</evidence>
<reference evidence="9 12" key="2">
    <citation type="submission" date="2022-05" db="EMBL/GenBank/DDBJ databases">
        <title>Genome Sequencing of Bee-Associated Microbes.</title>
        <authorList>
            <person name="Dunlap C."/>
        </authorList>
    </citation>
    <scope>NUCLEOTIDE SEQUENCE [LARGE SCALE GENOMIC DNA]</scope>
    <source>
        <strain evidence="9 12">NRRL B-23120</strain>
    </source>
</reference>
<proteinExistence type="inferred from homology"/>
<dbReference type="Pfam" id="PF02659">
    <property type="entry name" value="Mntp"/>
    <property type="match status" value="1"/>
</dbReference>
<evidence type="ECO:0000256" key="8">
    <source>
        <dbReference type="HAMAP-Rule" id="MF_01521"/>
    </source>
</evidence>
<dbReference type="Proteomes" id="UP000288943">
    <property type="component" value="Chromosome"/>
</dbReference>
<evidence type="ECO:0000256" key="2">
    <source>
        <dbReference type="ARBA" id="ARBA00022475"/>
    </source>
</evidence>
<evidence type="ECO:0000256" key="4">
    <source>
        <dbReference type="ARBA" id="ARBA00022989"/>
    </source>
</evidence>
<evidence type="ECO:0000313" key="12">
    <source>
        <dbReference type="Proteomes" id="UP001527202"/>
    </source>
</evidence>
<feature type="transmembrane region" description="Helical" evidence="8">
    <location>
        <begin position="141"/>
        <end position="160"/>
    </location>
</feature>